<feature type="compositionally biased region" description="Polar residues" evidence="1">
    <location>
        <begin position="82"/>
        <end position="98"/>
    </location>
</feature>
<keyword evidence="3" id="KW-1185">Reference proteome</keyword>
<protein>
    <submittedName>
        <fullName evidence="2">Uncharacterized protein</fullName>
    </submittedName>
</protein>
<gene>
    <name evidence="2" type="ORF">BCR39DRAFT_508271</name>
</gene>
<organism evidence="2 3">
    <name type="scientific">Naematelia encephala</name>
    <dbReference type="NCBI Taxonomy" id="71784"/>
    <lineage>
        <taxon>Eukaryota</taxon>
        <taxon>Fungi</taxon>
        <taxon>Dikarya</taxon>
        <taxon>Basidiomycota</taxon>
        <taxon>Agaricomycotina</taxon>
        <taxon>Tremellomycetes</taxon>
        <taxon>Tremellales</taxon>
        <taxon>Naemateliaceae</taxon>
        <taxon>Naematelia</taxon>
    </lineage>
</organism>
<sequence length="350" mass="39301">MSSSLQPPWRLNPSRPLSPQSTTYQSATIAPKSFQAGPLGPNRCELSTFQSNSFQSNPVMPSSHPGSLLQGSSYSIPVGSMSPRSNPVLSRPSQSIGQSLWRGTKQTAKLEEGKTLSEIIDPDSLYNQPQDFDQDAEFTRNPDNIFERTSQIILTCEVQDEPLLLQLTIVQSAFPRKRAIQGWPPDMKRIIPDGVSSVKVQSGRLQETKTYQKQFSEQTVVHMTVQNNGTLYWTTLRPSNTNGPVRKNIGGVVFSDHGELYGPYDVYENVHITNLEEVTELTESVLRSTQEQSRLNRKHRKRERESKKRLQDRVDHILSVDQSTGGSKEIFQGYIPGAELSSPWPSSYYS</sequence>
<reference evidence="2 3" key="1">
    <citation type="submission" date="2016-07" db="EMBL/GenBank/DDBJ databases">
        <title>Pervasive Adenine N6-methylation of Active Genes in Fungi.</title>
        <authorList>
            <consortium name="DOE Joint Genome Institute"/>
            <person name="Mondo S.J."/>
            <person name="Dannebaum R.O."/>
            <person name="Kuo R.C."/>
            <person name="Labutti K."/>
            <person name="Haridas S."/>
            <person name="Kuo A."/>
            <person name="Salamov A."/>
            <person name="Ahrendt S.R."/>
            <person name="Lipzen A."/>
            <person name="Sullivan W."/>
            <person name="Andreopoulos W.B."/>
            <person name="Clum A."/>
            <person name="Lindquist E."/>
            <person name="Daum C."/>
            <person name="Ramamoorthy G.K."/>
            <person name="Gryganskyi A."/>
            <person name="Culley D."/>
            <person name="Magnuson J.K."/>
            <person name="James T.Y."/>
            <person name="O'Malley M.A."/>
            <person name="Stajich J.E."/>
            <person name="Spatafora J.W."/>
            <person name="Visel A."/>
            <person name="Grigoriev I.V."/>
        </authorList>
    </citation>
    <scope>NUCLEOTIDE SEQUENCE [LARGE SCALE GENOMIC DNA]</scope>
    <source>
        <strain evidence="2 3">68-887.2</strain>
    </source>
</reference>
<dbReference type="InParanoid" id="A0A1Y2AHB6"/>
<evidence type="ECO:0000313" key="2">
    <source>
        <dbReference type="EMBL" id="ORY21854.1"/>
    </source>
</evidence>
<feature type="compositionally biased region" description="Polar residues" evidence="1">
    <location>
        <begin position="15"/>
        <end position="28"/>
    </location>
</feature>
<feature type="region of interest" description="Disordered" evidence="1">
    <location>
        <begin position="1"/>
        <end position="107"/>
    </location>
</feature>
<accession>A0A1Y2AHB6</accession>
<dbReference type="Proteomes" id="UP000193986">
    <property type="component" value="Unassembled WGS sequence"/>
</dbReference>
<evidence type="ECO:0000256" key="1">
    <source>
        <dbReference type="SAM" id="MobiDB-lite"/>
    </source>
</evidence>
<feature type="compositionally biased region" description="Basic and acidic residues" evidence="1">
    <location>
        <begin position="303"/>
        <end position="315"/>
    </location>
</feature>
<feature type="region of interest" description="Disordered" evidence="1">
    <location>
        <begin position="284"/>
        <end position="315"/>
    </location>
</feature>
<feature type="compositionally biased region" description="Polar residues" evidence="1">
    <location>
        <begin position="45"/>
        <end position="60"/>
    </location>
</feature>
<evidence type="ECO:0000313" key="3">
    <source>
        <dbReference type="Proteomes" id="UP000193986"/>
    </source>
</evidence>
<comment type="caution">
    <text evidence="2">The sequence shown here is derived from an EMBL/GenBank/DDBJ whole genome shotgun (WGS) entry which is preliminary data.</text>
</comment>
<dbReference type="AlphaFoldDB" id="A0A1Y2AHB6"/>
<name>A0A1Y2AHB6_9TREE</name>
<dbReference type="EMBL" id="MCFC01000103">
    <property type="protein sequence ID" value="ORY21854.1"/>
    <property type="molecule type" value="Genomic_DNA"/>
</dbReference>
<proteinExistence type="predicted"/>